<evidence type="ECO:0000313" key="2">
    <source>
        <dbReference type="Proteomes" id="UP000298642"/>
    </source>
</evidence>
<dbReference type="RefSeq" id="WP_158629798.1">
    <property type="nucleotide sequence ID" value="NZ_CP034413.3"/>
</dbReference>
<reference evidence="2" key="1">
    <citation type="submission" date="2018-12" db="EMBL/GenBank/DDBJ databases">
        <title>Dusodibacter welbiota gen. nov., sp. nov., isolated from human faeces and emended description of the Oscillibacter genus.</title>
        <authorList>
            <person name="Le Roy T."/>
            <person name="Van der Smissen P."/>
            <person name="Delzenne N."/>
            <person name="Muccioli G."/>
            <person name="Collet J.F."/>
            <person name="Cani P.D."/>
        </authorList>
    </citation>
    <scope>NUCLEOTIDE SEQUENCE [LARGE SCALE GENOMIC DNA]</scope>
    <source>
        <strain evidence="2">J115</strain>
    </source>
</reference>
<organism evidence="1 2">
    <name type="scientific">Dysosmobacter welbionis</name>
    <dbReference type="NCBI Taxonomy" id="2093857"/>
    <lineage>
        <taxon>Bacteria</taxon>
        <taxon>Bacillati</taxon>
        <taxon>Bacillota</taxon>
        <taxon>Clostridia</taxon>
        <taxon>Eubacteriales</taxon>
        <taxon>Oscillospiraceae</taxon>
        <taxon>Dysosmobacter</taxon>
    </lineage>
</organism>
<proteinExistence type="predicted"/>
<accession>A0A4D7AKV9</accession>
<gene>
    <name evidence="1" type="ORF">EIO64_13930</name>
</gene>
<keyword evidence="2" id="KW-1185">Reference proteome</keyword>
<sequence>MKQSFLFLYVNAWRREGVISPIKQTAFRKSRLERLLTGTLADLLFILLKDFCCDLLFGSAGRGFRSFWLSGPLE</sequence>
<dbReference type="AlphaFoldDB" id="A0A4D7AKV9"/>
<name>A0A4D7AKV9_9FIRM</name>
<dbReference type="KEGG" id="obj:EIO64_13930"/>
<dbReference type="EMBL" id="CP034413">
    <property type="protein sequence ID" value="QCI60174.1"/>
    <property type="molecule type" value="Genomic_DNA"/>
</dbReference>
<protein>
    <submittedName>
        <fullName evidence="1">DUF383 domain-containing protein</fullName>
    </submittedName>
</protein>
<dbReference type="Proteomes" id="UP000298642">
    <property type="component" value="Chromosome"/>
</dbReference>
<evidence type="ECO:0000313" key="1">
    <source>
        <dbReference type="EMBL" id="QCI60174.1"/>
    </source>
</evidence>